<feature type="binding site" evidence="9">
    <location>
        <position position="303"/>
    </location>
    <ligand>
        <name>substrate</name>
    </ligand>
</feature>
<dbReference type="InterPro" id="IPR005814">
    <property type="entry name" value="Aminotrans_3"/>
</dbReference>
<evidence type="ECO:0000256" key="5">
    <source>
        <dbReference type="ARBA" id="ARBA00022691"/>
    </source>
</evidence>
<reference evidence="10 11" key="1">
    <citation type="journal article" date="2011" name="J. Bacteriol.">
        <title>Complete genome sequence of the dog commensal and human pathogen Capnocytophaga canimorsus strain 5.</title>
        <authorList>
            <person name="Manfredi P."/>
            <person name="Pagni M."/>
            <person name="Cornelis G.R."/>
        </authorList>
    </citation>
    <scope>NUCLEOTIDE SEQUENCE [LARGE SCALE GENOMIC DNA]</scope>
    <source>
        <strain evidence="11">5</strain>
    </source>
</reference>
<feature type="binding site" evidence="9">
    <location>
        <position position="394"/>
    </location>
    <ligand>
        <name>substrate</name>
    </ligand>
</feature>
<dbReference type="Gene3D" id="3.90.1150.10">
    <property type="entry name" value="Aspartate Aminotransferase, domain 1"/>
    <property type="match status" value="1"/>
</dbReference>
<dbReference type="Proteomes" id="UP000008895">
    <property type="component" value="Chromosome"/>
</dbReference>
<evidence type="ECO:0000313" key="11">
    <source>
        <dbReference type="Proteomes" id="UP000008895"/>
    </source>
</evidence>
<name>F9YUY0_CAPCC</name>
<feature type="binding site" evidence="9">
    <location>
        <position position="54"/>
    </location>
    <ligand>
        <name>substrate</name>
    </ligand>
</feature>
<dbReference type="AlphaFoldDB" id="F9YUY0"/>
<keyword evidence="9" id="KW-0963">Cytoplasm</keyword>
<dbReference type="EMBL" id="CP002113">
    <property type="protein sequence ID" value="AEK23105.1"/>
    <property type="molecule type" value="Genomic_DNA"/>
</dbReference>
<evidence type="ECO:0000313" key="10">
    <source>
        <dbReference type="EMBL" id="AEK23105.1"/>
    </source>
</evidence>
<comment type="catalytic activity">
    <reaction evidence="8 9">
        <text>(8S)-8-amino-7-oxononanoate + S-adenosyl-L-methionine = S-adenosyl-4-methylsulfanyl-2-oxobutanoate + (7R,8S)-7,8-diammoniononanoate</text>
        <dbReference type="Rhea" id="RHEA:16861"/>
        <dbReference type="ChEBI" id="CHEBI:16490"/>
        <dbReference type="ChEBI" id="CHEBI:59789"/>
        <dbReference type="ChEBI" id="CHEBI:149468"/>
        <dbReference type="ChEBI" id="CHEBI:149469"/>
        <dbReference type="EC" id="2.6.1.62"/>
    </reaction>
</comment>
<dbReference type="PANTHER" id="PTHR42684:SF3">
    <property type="entry name" value="ADENOSYLMETHIONINE-8-AMINO-7-OXONONANOATE AMINOTRANSFERASE"/>
    <property type="match status" value="1"/>
</dbReference>
<dbReference type="NCBIfam" id="NF004624">
    <property type="entry name" value="PRK05964.1"/>
    <property type="match status" value="1"/>
</dbReference>
<evidence type="ECO:0000256" key="8">
    <source>
        <dbReference type="ARBA" id="ARBA00048449"/>
    </source>
</evidence>
<feature type="binding site" evidence="9">
    <location>
        <position position="240"/>
    </location>
    <ligand>
        <name>pyridoxal 5'-phosphate</name>
        <dbReference type="ChEBI" id="CHEBI:597326"/>
    </ligand>
</feature>
<keyword evidence="6 9" id="KW-0093">Biotin biosynthesis</keyword>
<dbReference type="InterPro" id="IPR015422">
    <property type="entry name" value="PyrdxlP-dep_Trfase_small"/>
</dbReference>
<protein>
    <recommendedName>
        <fullName evidence="9">Adenosylmethionine-8-amino-7-oxononanoate aminotransferase</fullName>
        <ecNumber evidence="9">2.6.1.62</ecNumber>
    </recommendedName>
    <alternativeName>
        <fullName evidence="9">7,8-diamino-pelargonic acid aminotransferase</fullName>
        <shortName evidence="9">DAPA AT</shortName>
        <shortName evidence="9">DAPA aminotransferase</shortName>
    </alternativeName>
    <alternativeName>
        <fullName evidence="9">7,8-diaminononanoate synthase</fullName>
        <shortName evidence="9">DANS</shortName>
    </alternativeName>
    <alternativeName>
        <fullName evidence="9">Diaminopelargonic acid synthase</fullName>
    </alternativeName>
</protein>
<keyword evidence="5 9" id="KW-0949">S-adenosyl-L-methionine</keyword>
<feature type="modified residue" description="N6-(pyridoxal phosphate)lysine" evidence="9">
    <location>
        <position position="269"/>
    </location>
</feature>
<dbReference type="GO" id="GO:0004141">
    <property type="term" value="F:dethiobiotin synthase activity"/>
    <property type="evidence" value="ECO:0007669"/>
    <property type="project" value="TreeGrafter"/>
</dbReference>
<gene>
    <name evidence="9" type="primary">bioA</name>
    <name evidence="10" type="ordered locus">Ccan_09870</name>
</gene>
<feature type="binding site" evidence="9">
    <location>
        <begin position="304"/>
        <end position="305"/>
    </location>
    <ligand>
        <name>pyridoxal 5'-phosphate</name>
        <dbReference type="ChEBI" id="CHEBI:597326"/>
    </ligand>
</feature>
<dbReference type="GO" id="GO:0009102">
    <property type="term" value="P:biotin biosynthetic process"/>
    <property type="evidence" value="ECO:0007669"/>
    <property type="project" value="UniProtKB-UniRule"/>
</dbReference>
<feature type="binding site" evidence="9">
    <location>
        <position position="269"/>
    </location>
    <ligand>
        <name>substrate</name>
    </ligand>
</feature>
<dbReference type="GO" id="GO:0004015">
    <property type="term" value="F:adenosylmethionine-8-amino-7-oxononanoate transaminase activity"/>
    <property type="evidence" value="ECO:0007669"/>
    <property type="project" value="UniProtKB-UniRule"/>
</dbReference>
<dbReference type="GO" id="GO:0051537">
    <property type="term" value="F:2 iron, 2 sulfur cluster binding"/>
    <property type="evidence" value="ECO:0007669"/>
    <property type="project" value="UniProtKB-KW"/>
</dbReference>
<keyword evidence="11" id="KW-1185">Reference proteome</keyword>
<dbReference type="PIRSF" id="PIRSF000521">
    <property type="entry name" value="Transaminase_4ab_Lys_Orn"/>
    <property type="match status" value="1"/>
</dbReference>
<dbReference type="InterPro" id="IPR015421">
    <property type="entry name" value="PyrdxlP-dep_Trfase_major"/>
</dbReference>
<dbReference type="HAMAP" id="MF_00834">
    <property type="entry name" value="BioA"/>
    <property type="match status" value="1"/>
</dbReference>
<comment type="pathway">
    <text evidence="2 9">Cofactor biosynthesis; biotin biosynthesis; 7,8-diaminononanoate from 8-amino-7-oxononanoate (SAM route): step 1/1.</text>
</comment>
<comment type="caution">
    <text evidence="9">Lacks conserved residue(s) required for the propagation of feature annotation.</text>
</comment>
<feature type="site" description="Participates in the substrate recognition with KAPA and in a stacking interaction with the adenine ring of SAM" evidence="9">
    <location>
        <position position="19"/>
    </location>
</feature>
<dbReference type="HOGENOM" id="CLU_016922_4_3_10"/>
<dbReference type="PANTHER" id="PTHR42684">
    <property type="entry name" value="ADENOSYLMETHIONINE-8-AMINO-7-OXONONANOATE AMINOTRANSFERASE"/>
    <property type="match status" value="1"/>
</dbReference>
<evidence type="ECO:0000256" key="2">
    <source>
        <dbReference type="ARBA" id="ARBA00005063"/>
    </source>
</evidence>
<comment type="similarity">
    <text evidence="9">Belongs to the class-III pyridoxal-phosphate-dependent aminotransferase family. BioA subfamily.</text>
</comment>
<comment type="subunit">
    <text evidence="9">Homodimer.</text>
</comment>
<comment type="cofactor">
    <cofactor evidence="1 9">
        <name>pyridoxal 5'-phosphate</name>
        <dbReference type="ChEBI" id="CHEBI:597326"/>
    </cofactor>
</comment>
<dbReference type="eggNOG" id="COG0161">
    <property type="taxonomic scope" value="Bacteria"/>
</dbReference>
<dbReference type="UniPathway" id="UPA00078">
    <property type="reaction ID" value="UER00160"/>
</dbReference>
<keyword evidence="7 9" id="KW-0663">Pyridoxal phosphate</keyword>
<evidence type="ECO:0000256" key="1">
    <source>
        <dbReference type="ARBA" id="ARBA00001933"/>
    </source>
</evidence>
<feature type="binding site" evidence="9">
    <location>
        <begin position="114"/>
        <end position="115"/>
    </location>
    <ligand>
        <name>pyridoxal 5'-phosphate</name>
        <dbReference type="ChEBI" id="CHEBI:597326"/>
    </ligand>
</feature>
<dbReference type="Gene3D" id="3.40.640.10">
    <property type="entry name" value="Type I PLP-dependent aspartate aminotransferase-like (Major domain)"/>
    <property type="match status" value="1"/>
</dbReference>
<evidence type="ECO:0000256" key="7">
    <source>
        <dbReference type="ARBA" id="ARBA00022898"/>
    </source>
</evidence>
<accession>F9YUY0</accession>
<dbReference type="InterPro" id="IPR005815">
    <property type="entry name" value="BioA"/>
</dbReference>
<evidence type="ECO:0000256" key="4">
    <source>
        <dbReference type="ARBA" id="ARBA00022679"/>
    </source>
</evidence>
<dbReference type="KEGG" id="ccm:Ccan_09870"/>
<dbReference type="GO" id="GO:0005737">
    <property type="term" value="C:cytoplasm"/>
    <property type="evidence" value="ECO:0007669"/>
    <property type="project" value="UniProtKB-SubCell"/>
</dbReference>
<proteinExistence type="inferred from homology"/>
<sequence>MKNMPTLQERDQNCLWHPYTQHATANAPIGIVKGKDALLWDENGNEYIDAIASWWVNPFGHCNNALAQAAFQQLTELEHVLFGGFTHAPAVQLAEKLLALLPNNQQRIFFSDNGSTAVEVALKMALQFFFNQGKKRHVVVAFENAFHGDTFAAMAASGISFFTKAFEKQLIEVVRIPIPTEKNENLVAEKLKQIITEKDVAAFIFEPLVQGAAGMQMYAPKALDKLLQIAQKNGVITIADEVMTGFGKTGRTFACDYLQEKPDIICLSKALTGGTIPLAVTSASERIFEAFYDQDVNKALFHGHTFMANPTGCAIALEALHLLLSAEMQQNIKRIENQHQRFINKHENNFKIENLRQLGVILAFELKTKQQTDYYGALRNQLYNFFISQGVILRPVGNSIYLLPPYIITDNQLDTVYHVLEKAIERFGIE</sequence>
<evidence type="ECO:0000256" key="6">
    <source>
        <dbReference type="ARBA" id="ARBA00022756"/>
    </source>
</evidence>
<dbReference type="InterPro" id="IPR015424">
    <property type="entry name" value="PyrdxlP-dep_Trfase"/>
</dbReference>
<dbReference type="NCBIfam" id="TIGR00508">
    <property type="entry name" value="bioA"/>
    <property type="match status" value="1"/>
</dbReference>
<dbReference type="STRING" id="860228.Ccan_09870"/>
<evidence type="ECO:0000256" key="9">
    <source>
        <dbReference type="HAMAP-Rule" id="MF_00834"/>
    </source>
</evidence>
<dbReference type="CDD" id="cd00610">
    <property type="entry name" value="OAT_like"/>
    <property type="match status" value="1"/>
</dbReference>
<comment type="function">
    <text evidence="9">Catalyzes the transfer of the alpha-amino group from S-adenosyl-L-methionine (SAM) to 7-keto-8-aminopelargonic acid (KAPA) to form 7,8-diaminopelargonic acid (DAPA). It is the only aminotransferase known to utilize SAM as an amino donor.</text>
</comment>
<dbReference type="Pfam" id="PF00202">
    <property type="entry name" value="Aminotran_3"/>
    <property type="match status" value="1"/>
</dbReference>
<dbReference type="EC" id="2.6.1.62" evidence="9"/>
<keyword evidence="4 9" id="KW-0808">Transferase</keyword>
<evidence type="ECO:0000256" key="3">
    <source>
        <dbReference type="ARBA" id="ARBA00022576"/>
    </source>
</evidence>
<comment type="subcellular location">
    <subcellularLocation>
        <location evidence="9">Cytoplasm</location>
    </subcellularLocation>
</comment>
<keyword evidence="3 9" id="KW-0032">Aminotransferase</keyword>
<organism evidence="10 11">
    <name type="scientific">Capnocytophaga canimorsus (strain 5)</name>
    <dbReference type="NCBI Taxonomy" id="860228"/>
    <lineage>
        <taxon>Bacteria</taxon>
        <taxon>Pseudomonadati</taxon>
        <taxon>Bacteroidota</taxon>
        <taxon>Flavobacteriia</taxon>
        <taxon>Flavobacteriales</taxon>
        <taxon>Flavobacteriaceae</taxon>
        <taxon>Capnocytophaga</taxon>
    </lineage>
</organism>
<dbReference type="SUPFAM" id="SSF53383">
    <property type="entry name" value="PLP-dependent transferases"/>
    <property type="match status" value="1"/>
</dbReference>
<dbReference type="GO" id="GO:0030170">
    <property type="term" value="F:pyridoxal phosphate binding"/>
    <property type="evidence" value="ECO:0007669"/>
    <property type="project" value="UniProtKB-UniRule"/>
</dbReference>